<gene>
    <name evidence="2" type="ORF">H4219_000299</name>
</gene>
<protein>
    <submittedName>
        <fullName evidence="2">Uncharacterized protein</fullName>
    </submittedName>
</protein>
<dbReference type="Proteomes" id="UP001150538">
    <property type="component" value="Unassembled WGS sequence"/>
</dbReference>
<reference evidence="2" key="1">
    <citation type="submission" date="2022-07" db="EMBL/GenBank/DDBJ databases">
        <title>Phylogenomic reconstructions and comparative analyses of Kickxellomycotina fungi.</title>
        <authorList>
            <person name="Reynolds N.K."/>
            <person name="Stajich J.E."/>
            <person name="Barry K."/>
            <person name="Grigoriev I.V."/>
            <person name="Crous P."/>
            <person name="Smith M.E."/>
        </authorList>
    </citation>
    <scope>NUCLEOTIDE SEQUENCE</scope>
    <source>
        <strain evidence="2">NBRC 100468</strain>
    </source>
</reference>
<organism evidence="2 3">
    <name type="scientific">Mycoemilia scoparia</name>
    <dbReference type="NCBI Taxonomy" id="417184"/>
    <lineage>
        <taxon>Eukaryota</taxon>
        <taxon>Fungi</taxon>
        <taxon>Fungi incertae sedis</taxon>
        <taxon>Zoopagomycota</taxon>
        <taxon>Kickxellomycotina</taxon>
        <taxon>Kickxellomycetes</taxon>
        <taxon>Kickxellales</taxon>
        <taxon>Kickxellaceae</taxon>
        <taxon>Mycoemilia</taxon>
    </lineage>
</organism>
<feature type="compositionally biased region" description="Polar residues" evidence="1">
    <location>
        <begin position="84"/>
        <end position="93"/>
    </location>
</feature>
<name>A0A9W8DT80_9FUNG</name>
<comment type="caution">
    <text evidence="2">The sequence shown here is derived from an EMBL/GenBank/DDBJ whole genome shotgun (WGS) entry which is preliminary data.</text>
</comment>
<accession>A0A9W8DT80</accession>
<feature type="compositionally biased region" description="Polar residues" evidence="1">
    <location>
        <begin position="117"/>
        <end position="128"/>
    </location>
</feature>
<dbReference type="AlphaFoldDB" id="A0A9W8DT80"/>
<proteinExistence type="predicted"/>
<evidence type="ECO:0000313" key="2">
    <source>
        <dbReference type="EMBL" id="KAJ1921952.1"/>
    </source>
</evidence>
<feature type="region of interest" description="Disordered" evidence="1">
    <location>
        <begin position="1"/>
        <end position="167"/>
    </location>
</feature>
<evidence type="ECO:0000313" key="3">
    <source>
        <dbReference type="Proteomes" id="UP001150538"/>
    </source>
</evidence>
<sequence length="202" mass="22339">MDSPLYPSEPSFEASDQESSSEEISSDLEEKILSHVYYGNNSATRPSGGDDDDNFITKTNAIKPLSKDKRSDGEDEESRYRQLGNKTDPSTKNGIHDGIPITNSSDESTSDPENDNEPISPQDSNSDGQDIVELSEKSATKPKRHNKNGGSVVVKEKSLLDEDGDGDGDYDYLDEAKFMKKRLLAEDATRMDTSPKTVHMWL</sequence>
<dbReference type="EMBL" id="JANBPU010000002">
    <property type="protein sequence ID" value="KAJ1921952.1"/>
    <property type="molecule type" value="Genomic_DNA"/>
</dbReference>
<keyword evidence="3" id="KW-1185">Reference proteome</keyword>
<feature type="compositionally biased region" description="Acidic residues" evidence="1">
    <location>
        <begin position="15"/>
        <end position="27"/>
    </location>
</feature>
<evidence type="ECO:0000256" key="1">
    <source>
        <dbReference type="SAM" id="MobiDB-lite"/>
    </source>
</evidence>